<evidence type="ECO:0000313" key="2">
    <source>
        <dbReference type="EMBL" id="MCD9558996.1"/>
    </source>
</evidence>
<keyword evidence="3" id="KW-1185">Reference proteome</keyword>
<evidence type="ECO:0000256" key="1">
    <source>
        <dbReference type="SAM" id="MobiDB-lite"/>
    </source>
</evidence>
<feature type="compositionally biased region" description="Basic and acidic residues" evidence="1">
    <location>
        <begin position="30"/>
        <end position="62"/>
    </location>
</feature>
<gene>
    <name evidence="2" type="ORF">HAX54_016709</name>
</gene>
<feature type="region of interest" description="Disordered" evidence="1">
    <location>
        <begin position="22"/>
        <end position="62"/>
    </location>
</feature>
<accession>A0ABS8UL12</accession>
<reference evidence="2 3" key="1">
    <citation type="journal article" date="2021" name="BMC Genomics">
        <title>Datura genome reveals duplications of psychoactive alkaloid biosynthetic genes and high mutation rate following tissue culture.</title>
        <authorList>
            <person name="Rajewski A."/>
            <person name="Carter-House D."/>
            <person name="Stajich J."/>
            <person name="Litt A."/>
        </authorList>
    </citation>
    <scope>NUCLEOTIDE SEQUENCE [LARGE SCALE GENOMIC DNA]</scope>
    <source>
        <strain evidence="2">AR-01</strain>
    </source>
</reference>
<sequence length="92" mass="10450">MHSSSRCENTQFIVYACRFPSTMPLKGNKKQHEAAKRKEIAKKQQLRDEPESDSSSRSEEKYEIDSFDYSAMVTTRVKAKAKKSAAATFPCP</sequence>
<name>A0ABS8UL12_DATST</name>
<dbReference type="Proteomes" id="UP000823775">
    <property type="component" value="Unassembled WGS sequence"/>
</dbReference>
<comment type="caution">
    <text evidence="2">The sequence shown here is derived from an EMBL/GenBank/DDBJ whole genome shotgun (WGS) entry which is preliminary data.</text>
</comment>
<protein>
    <submittedName>
        <fullName evidence="2">Uncharacterized protein</fullName>
    </submittedName>
</protein>
<evidence type="ECO:0000313" key="3">
    <source>
        <dbReference type="Proteomes" id="UP000823775"/>
    </source>
</evidence>
<organism evidence="2 3">
    <name type="scientific">Datura stramonium</name>
    <name type="common">Jimsonweed</name>
    <name type="synonym">Common thornapple</name>
    <dbReference type="NCBI Taxonomy" id="4076"/>
    <lineage>
        <taxon>Eukaryota</taxon>
        <taxon>Viridiplantae</taxon>
        <taxon>Streptophyta</taxon>
        <taxon>Embryophyta</taxon>
        <taxon>Tracheophyta</taxon>
        <taxon>Spermatophyta</taxon>
        <taxon>Magnoliopsida</taxon>
        <taxon>eudicotyledons</taxon>
        <taxon>Gunneridae</taxon>
        <taxon>Pentapetalae</taxon>
        <taxon>asterids</taxon>
        <taxon>lamiids</taxon>
        <taxon>Solanales</taxon>
        <taxon>Solanaceae</taxon>
        <taxon>Solanoideae</taxon>
        <taxon>Datureae</taxon>
        <taxon>Datura</taxon>
    </lineage>
</organism>
<dbReference type="EMBL" id="JACEIK010002086">
    <property type="protein sequence ID" value="MCD9558996.1"/>
    <property type="molecule type" value="Genomic_DNA"/>
</dbReference>
<proteinExistence type="predicted"/>